<sequence length="329" mass="36931">MLPFTKLGLDRKTDLNRFLTSWKSLNDPGTSEWSYYLKPSGLPELMLYKSQVPWWRSGPWNGIKWNGIPEMATNFLFNTSIMYNNNETAISWGILNSSVISMLFLDLTGQIKRSTWHDQDHRWITFWTAPAETCDYYGHCGANGNCNPYNAGVFECSCLPDYEPRSSNDWYLRDASGGCARKQGALTCRSGEGFVKVKNAKVPDTSMVLLDMSMSLQACQEDCLRNCSCTAYSTADLHRESGCVTWYGDLLDTRVFTDGGQDIYIRVDAATLAQYTKNSKGFFAKKGALAALVTLLAVAAIVVISITYCLVKRKRNGDSAVFSHFKYHV</sequence>
<keyword evidence="6" id="KW-0245">EGF-like domain</keyword>
<feature type="transmembrane region" description="Helical" evidence="7">
    <location>
        <begin position="288"/>
        <end position="311"/>
    </location>
</feature>
<reference evidence="10 11" key="1">
    <citation type="submission" date="2024-01" db="EMBL/GenBank/DDBJ databases">
        <authorList>
            <person name="Waweru B."/>
        </authorList>
    </citation>
    <scope>NUCLEOTIDE SEQUENCE [LARGE SCALE GENOMIC DNA]</scope>
</reference>
<evidence type="ECO:0000256" key="4">
    <source>
        <dbReference type="ARBA" id="ARBA00047899"/>
    </source>
</evidence>
<keyword evidence="2" id="KW-0732">Signal</keyword>
<comment type="caution">
    <text evidence="10">The sequence shown here is derived from an EMBL/GenBank/DDBJ whole genome shotgun (WGS) entry which is preliminary data.</text>
</comment>
<dbReference type="InterPro" id="IPR000858">
    <property type="entry name" value="S_locus_glycoprot_dom"/>
</dbReference>
<proteinExistence type="predicted"/>
<dbReference type="EMBL" id="CAWUPB010001184">
    <property type="protein sequence ID" value="CAK7350799.1"/>
    <property type="molecule type" value="Genomic_DNA"/>
</dbReference>
<evidence type="ECO:0000313" key="11">
    <source>
        <dbReference type="Proteomes" id="UP001314170"/>
    </source>
</evidence>
<evidence type="ECO:0000256" key="7">
    <source>
        <dbReference type="SAM" id="Phobius"/>
    </source>
</evidence>
<dbReference type="InterPro" id="IPR003609">
    <property type="entry name" value="Pan_app"/>
</dbReference>
<dbReference type="AlphaFoldDB" id="A0AAV1SHC8"/>
<dbReference type="Pfam" id="PF08276">
    <property type="entry name" value="PAN_2"/>
    <property type="match status" value="1"/>
</dbReference>
<evidence type="ECO:0000259" key="9">
    <source>
        <dbReference type="PROSITE" id="PS50948"/>
    </source>
</evidence>
<keyword evidence="11" id="KW-1185">Reference proteome</keyword>
<dbReference type="GO" id="GO:0004674">
    <property type="term" value="F:protein serine/threonine kinase activity"/>
    <property type="evidence" value="ECO:0007669"/>
    <property type="project" value="UniProtKB-EC"/>
</dbReference>
<evidence type="ECO:0000313" key="10">
    <source>
        <dbReference type="EMBL" id="CAK7350799.1"/>
    </source>
</evidence>
<dbReference type="SMART" id="SM00473">
    <property type="entry name" value="PAN_AP"/>
    <property type="match status" value="1"/>
</dbReference>
<comment type="caution">
    <text evidence="6">Lacks conserved residue(s) required for the propagation of feature annotation.</text>
</comment>
<dbReference type="GO" id="GO:0048544">
    <property type="term" value="P:recognition of pollen"/>
    <property type="evidence" value="ECO:0007669"/>
    <property type="project" value="InterPro"/>
</dbReference>
<name>A0AAV1SHC8_9ROSI</name>
<dbReference type="Proteomes" id="UP001314170">
    <property type="component" value="Unassembled WGS sequence"/>
</dbReference>
<dbReference type="PANTHER" id="PTHR32444:SF63">
    <property type="entry name" value="G-TYPE LECTIN S-RECEPTOR-LIKE SERINE_THREONINE-PROTEIN KINASE RKS1"/>
    <property type="match status" value="1"/>
</dbReference>
<comment type="catalytic activity">
    <reaction evidence="4">
        <text>L-threonyl-[protein] + ATP = O-phospho-L-threonyl-[protein] + ADP + H(+)</text>
        <dbReference type="Rhea" id="RHEA:46608"/>
        <dbReference type="Rhea" id="RHEA-COMP:11060"/>
        <dbReference type="Rhea" id="RHEA-COMP:11605"/>
        <dbReference type="ChEBI" id="CHEBI:15378"/>
        <dbReference type="ChEBI" id="CHEBI:30013"/>
        <dbReference type="ChEBI" id="CHEBI:30616"/>
        <dbReference type="ChEBI" id="CHEBI:61977"/>
        <dbReference type="ChEBI" id="CHEBI:456216"/>
        <dbReference type="EC" id="2.7.11.1"/>
    </reaction>
</comment>
<dbReference type="PROSITE" id="PS50948">
    <property type="entry name" value="PAN"/>
    <property type="match status" value="1"/>
</dbReference>
<keyword evidence="7" id="KW-1133">Transmembrane helix</keyword>
<dbReference type="PANTHER" id="PTHR32444">
    <property type="entry name" value="BULB-TYPE LECTIN DOMAIN-CONTAINING PROTEIN"/>
    <property type="match status" value="1"/>
</dbReference>
<keyword evidence="7" id="KW-0812">Transmembrane</keyword>
<dbReference type="EC" id="2.7.11.1" evidence="1"/>
<accession>A0AAV1SHC8</accession>
<dbReference type="InterPro" id="IPR000742">
    <property type="entry name" value="EGF"/>
</dbReference>
<evidence type="ECO:0000259" key="8">
    <source>
        <dbReference type="PROSITE" id="PS50026"/>
    </source>
</evidence>
<protein>
    <recommendedName>
        <fullName evidence="1">non-specific serine/threonine protein kinase</fullName>
        <ecNumber evidence="1">2.7.11.1</ecNumber>
    </recommendedName>
</protein>
<dbReference type="CDD" id="cd01098">
    <property type="entry name" value="PAN_AP_plant"/>
    <property type="match status" value="1"/>
</dbReference>
<keyword evidence="7" id="KW-0472">Membrane</keyword>
<evidence type="ECO:0000256" key="5">
    <source>
        <dbReference type="ARBA" id="ARBA00048679"/>
    </source>
</evidence>
<feature type="domain" description="Apple" evidence="9">
    <location>
        <begin position="188"/>
        <end position="268"/>
    </location>
</feature>
<dbReference type="Pfam" id="PF00954">
    <property type="entry name" value="S_locus_glycop"/>
    <property type="match status" value="1"/>
</dbReference>
<dbReference type="PROSITE" id="PS50026">
    <property type="entry name" value="EGF_3"/>
    <property type="match status" value="1"/>
</dbReference>
<organism evidence="10 11">
    <name type="scientific">Dovyalis caffra</name>
    <dbReference type="NCBI Taxonomy" id="77055"/>
    <lineage>
        <taxon>Eukaryota</taxon>
        <taxon>Viridiplantae</taxon>
        <taxon>Streptophyta</taxon>
        <taxon>Embryophyta</taxon>
        <taxon>Tracheophyta</taxon>
        <taxon>Spermatophyta</taxon>
        <taxon>Magnoliopsida</taxon>
        <taxon>eudicotyledons</taxon>
        <taxon>Gunneridae</taxon>
        <taxon>Pentapetalae</taxon>
        <taxon>rosids</taxon>
        <taxon>fabids</taxon>
        <taxon>Malpighiales</taxon>
        <taxon>Salicaceae</taxon>
        <taxon>Flacourtieae</taxon>
        <taxon>Dovyalis</taxon>
    </lineage>
</organism>
<comment type="catalytic activity">
    <reaction evidence="5">
        <text>L-seryl-[protein] + ATP = O-phospho-L-seryl-[protein] + ADP + H(+)</text>
        <dbReference type="Rhea" id="RHEA:17989"/>
        <dbReference type="Rhea" id="RHEA-COMP:9863"/>
        <dbReference type="Rhea" id="RHEA-COMP:11604"/>
        <dbReference type="ChEBI" id="CHEBI:15378"/>
        <dbReference type="ChEBI" id="CHEBI:29999"/>
        <dbReference type="ChEBI" id="CHEBI:30616"/>
        <dbReference type="ChEBI" id="CHEBI:83421"/>
        <dbReference type="ChEBI" id="CHEBI:456216"/>
        <dbReference type="EC" id="2.7.11.1"/>
    </reaction>
</comment>
<evidence type="ECO:0000256" key="1">
    <source>
        <dbReference type="ARBA" id="ARBA00012513"/>
    </source>
</evidence>
<keyword evidence="3" id="KW-1015">Disulfide bond</keyword>
<feature type="domain" description="EGF-like" evidence="8">
    <location>
        <begin position="130"/>
        <end position="168"/>
    </location>
</feature>
<evidence type="ECO:0000256" key="2">
    <source>
        <dbReference type="ARBA" id="ARBA00022729"/>
    </source>
</evidence>
<evidence type="ECO:0000256" key="6">
    <source>
        <dbReference type="PROSITE-ProRule" id="PRU00076"/>
    </source>
</evidence>
<evidence type="ECO:0000256" key="3">
    <source>
        <dbReference type="ARBA" id="ARBA00023157"/>
    </source>
</evidence>
<gene>
    <name evidence="10" type="ORF">DCAF_LOCUS23533</name>
</gene>